<dbReference type="EMBL" id="JANBPY010002786">
    <property type="protein sequence ID" value="KAJ1953712.1"/>
    <property type="molecule type" value="Genomic_DNA"/>
</dbReference>
<dbReference type="GO" id="GO:0007076">
    <property type="term" value="P:mitotic chromosome condensation"/>
    <property type="evidence" value="ECO:0007669"/>
    <property type="project" value="TreeGrafter"/>
</dbReference>
<feature type="region of interest" description="Disordered" evidence="4">
    <location>
        <begin position="209"/>
        <end position="259"/>
    </location>
</feature>
<keyword evidence="3" id="KW-0175">Coiled coil</keyword>
<sequence length="698" mass="77780">MSNSSAGQSVTVSPVAFRCPNPEGHQGSPLSRAGTSPKQGMRSPRALLPSAPLRASLSLDPHTAEGIIHSPHLEASGQDDRSVPDSYRRSLSRATFEYNSDSSSELDLGEFQIDAFGTLLPSEENHGDAGRGGSIRSTTSMSSHRSNGASTPSIFKVDSTCNDSDMESDYSFGAYSSRRRGMPPGFINPTSNYPAYKIDQMRAELAKQGYGKGWARNDEPLREMKPPLPDDSKDRTQSSKAKSGKTPRRSLPTQSAGFREQEARIKSLQHDNFDLRIQLFNLREKLNKCSPDGLEELEEGIREYSEAYQSLRTENDQLIEERKKHVAEIEKLQYAIDNPSPCTLEHGISKDQEEMLNRALGDCQSMRQQIDQLKEENETLEKQNQELTASRATLLNQNSDLYSDLSIAKSELELARNETDAVLDKFHRTTAEFDQVNDNLIRYEGQAQSLKAEILYYKEQMQMLHELNDALKHRVQGFEELKSPLKTLDDPDRGAVDAHHTTSFSRMGGSRLTPPHSACESPFPRINRRASGLSSVHGVAYSSDTARNPSDVPSEEADHLAGGAGLVSPTRPRGASYMMTPTHSSYHGNPRPASRATPLQGRSSRMSFTQHPTGEFGRPRGMTDTLAFSSTEDWAHVRATLEANVEKLQFELRDARQLNLDKSKRITDLESQLSLTMRSLKEEDLGHRKRLEALQEKV</sequence>
<evidence type="ECO:0000256" key="3">
    <source>
        <dbReference type="SAM" id="Coils"/>
    </source>
</evidence>
<dbReference type="Proteomes" id="UP001150925">
    <property type="component" value="Unassembled WGS sequence"/>
</dbReference>
<dbReference type="GO" id="GO:0000796">
    <property type="term" value="C:condensin complex"/>
    <property type="evidence" value="ECO:0007669"/>
    <property type="project" value="TreeGrafter"/>
</dbReference>
<protein>
    <recommendedName>
        <fullName evidence="5">Centrosomin N-terminal motif 1 domain-containing protein</fullName>
    </recommendedName>
</protein>
<dbReference type="GO" id="GO:0005815">
    <property type="term" value="C:microtubule organizing center"/>
    <property type="evidence" value="ECO:0007669"/>
    <property type="project" value="InterPro"/>
</dbReference>
<dbReference type="InterPro" id="IPR012943">
    <property type="entry name" value="Cnn_1N"/>
</dbReference>
<comment type="caution">
    <text evidence="6">The sequence shown here is derived from an EMBL/GenBank/DDBJ whole genome shotgun (WGS) entry which is preliminary data.</text>
</comment>
<gene>
    <name evidence="6" type="ORF">IWQ62_005928</name>
</gene>
<evidence type="ECO:0000256" key="4">
    <source>
        <dbReference type="SAM" id="MobiDB-lite"/>
    </source>
</evidence>
<reference evidence="6" key="1">
    <citation type="submission" date="2022-07" db="EMBL/GenBank/DDBJ databases">
        <title>Phylogenomic reconstructions and comparative analyses of Kickxellomycotina fungi.</title>
        <authorList>
            <person name="Reynolds N.K."/>
            <person name="Stajich J.E."/>
            <person name="Barry K."/>
            <person name="Grigoriev I.V."/>
            <person name="Crous P."/>
            <person name="Smith M.E."/>
        </authorList>
    </citation>
    <scope>NUCLEOTIDE SEQUENCE</scope>
    <source>
        <strain evidence="6">RSA 1196</strain>
    </source>
</reference>
<feature type="region of interest" description="Disordered" evidence="4">
    <location>
        <begin position="1"/>
        <end position="88"/>
    </location>
</feature>
<feature type="compositionally biased region" description="Polar residues" evidence="4">
    <location>
        <begin position="1"/>
        <end position="12"/>
    </location>
</feature>
<name>A0A9W8AHR3_9FUNG</name>
<comment type="subcellular location">
    <subcellularLocation>
        <location evidence="1">Cytoplasm</location>
    </subcellularLocation>
</comment>
<evidence type="ECO:0000313" key="6">
    <source>
        <dbReference type="EMBL" id="KAJ1953712.1"/>
    </source>
</evidence>
<evidence type="ECO:0000256" key="1">
    <source>
        <dbReference type="ARBA" id="ARBA00004496"/>
    </source>
</evidence>
<dbReference type="PANTHER" id="PTHR43941">
    <property type="entry name" value="STRUCTURAL MAINTENANCE OF CHROMOSOMES PROTEIN 2"/>
    <property type="match status" value="1"/>
</dbReference>
<feature type="compositionally biased region" description="Low complexity" evidence="4">
    <location>
        <begin position="42"/>
        <end position="59"/>
    </location>
</feature>
<feature type="compositionally biased region" description="Basic and acidic residues" evidence="4">
    <location>
        <begin position="215"/>
        <end position="237"/>
    </location>
</feature>
<dbReference type="GO" id="GO:0005737">
    <property type="term" value="C:cytoplasm"/>
    <property type="evidence" value="ECO:0007669"/>
    <property type="project" value="UniProtKB-SubCell"/>
</dbReference>
<dbReference type="GO" id="GO:0000793">
    <property type="term" value="C:condensed chromosome"/>
    <property type="evidence" value="ECO:0007669"/>
    <property type="project" value="TreeGrafter"/>
</dbReference>
<feature type="non-terminal residue" evidence="6">
    <location>
        <position position="698"/>
    </location>
</feature>
<dbReference type="GO" id="GO:0003682">
    <property type="term" value="F:chromatin binding"/>
    <property type="evidence" value="ECO:0007669"/>
    <property type="project" value="TreeGrafter"/>
</dbReference>
<feature type="domain" description="Centrosomin N-terminal motif 1" evidence="5">
    <location>
        <begin position="259"/>
        <end position="322"/>
    </location>
</feature>
<evidence type="ECO:0000256" key="2">
    <source>
        <dbReference type="ARBA" id="ARBA00022490"/>
    </source>
</evidence>
<feature type="coiled-coil region" evidence="3">
    <location>
        <begin position="294"/>
        <end position="397"/>
    </location>
</feature>
<dbReference type="GO" id="GO:0000785">
    <property type="term" value="C:chromatin"/>
    <property type="evidence" value="ECO:0007669"/>
    <property type="project" value="TreeGrafter"/>
</dbReference>
<organism evidence="6 7">
    <name type="scientific">Dispira parvispora</name>
    <dbReference type="NCBI Taxonomy" id="1520584"/>
    <lineage>
        <taxon>Eukaryota</taxon>
        <taxon>Fungi</taxon>
        <taxon>Fungi incertae sedis</taxon>
        <taxon>Zoopagomycota</taxon>
        <taxon>Kickxellomycotina</taxon>
        <taxon>Dimargaritomycetes</taxon>
        <taxon>Dimargaritales</taxon>
        <taxon>Dimargaritaceae</taxon>
        <taxon>Dispira</taxon>
    </lineage>
</organism>
<feature type="compositionally biased region" description="Polar residues" evidence="4">
    <location>
        <begin position="135"/>
        <end position="160"/>
    </location>
</feature>
<keyword evidence="2" id="KW-0963">Cytoplasm</keyword>
<feature type="region of interest" description="Disordered" evidence="4">
    <location>
        <begin position="120"/>
        <end position="160"/>
    </location>
</feature>
<feature type="coiled-coil region" evidence="3">
    <location>
        <begin position="638"/>
        <end position="697"/>
    </location>
</feature>
<feature type="region of interest" description="Disordered" evidence="4">
    <location>
        <begin position="543"/>
        <end position="620"/>
    </location>
</feature>
<dbReference type="Pfam" id="PF07989">
    <property type="entry name" value="Cnn_1N"/>
    <property type="match status" value="1"/>
</dbReference>
<feature type="compositionally biased region" description="Polar residues" evidence="4">
    <location>
        <begin position="600"/>
        <end position="612"/>
    </location>
</feature>
<dbReference type="AlphaFoldDB" id="A0A9W8AHR3"/>
<dbReference type="PANTHER" id="PTHR43941:SF1">
    <property type="entry name" value="STRUCTURAL MAINTENANCE OF CHROMOSOMES PROTEIN 2"/>
    <property type="match status" value="1"/>
</dbReference>
<feature type="compositionally biased region" description="Basic and acidic residues" evidence="4">
    <location>
        <begin position="78"/>
        <end position="88"/>
    </location>
</feature>
<proteinExistence type="predicted"/>
<evidence type="ECO:0000313" key="7">
    <source>
        <dbReference type="Proteomes" id="UP001150925"/>
    </source>
</evidence>
<keyword evidence="7" id="KW-1185">Reference proteome</keyword>
<evidence type="ECO:0000259" key="5">
    <source>
        <dbReference type="Pfam" id="PF07989"/>
    </source>
</evidence>
<accession>A0A9W8AHR3</accession>
<dbReference type="OrthoDB" id="10255000at2759"/>